<evidence type="ECO:0000256" key="2">
    <source>
        <dbReference type="ARBA" id="ARBA00022801"/>
    </source>
</evidence>
<evidence type="ECO:0000313" key="5">
    <source>
        <dbReference type="Proteomes" id="UP001142372"/>
    </source>
</evidence>
<dbReference type="AlphaFoldDB" id="A0A9W6HDH2"/>
<dbReference type="RefSeq" id="WP_271178651.1">
    <property type="nucleotide sequence ID" value="NZ_BAAAJO010000003.1"/>
</dbReference>
<organism evidence="4 5">
    <name type="scientific">Leifsonia poae</name>
    <dbReference type="NCBI Taxonomy" id="110933"/>
    <lineage>
        <taxon>Bacteria</taxon>
        <taxon>Bacillati</taxon>
        <taxon>Actinomycetota</taxon>
        <taxon>Actinomycetes</taxon>
        <taxon>Micrococcales</taxon>
        <taxon>Microbacteriaceae</taxon>
        <taxon>Leifsonia</taxon>
    </lineage>
</organism>
<dbReference type="PANTHER" id="PTHR48081">
    <property type="entry name" value="AB HYDROLASE SUPERFAMILY PROTEIN C4A8.06C"/>
    <property type="match status" value="1"/>
</dbReference>
<dbReference type="SUPFAM" id="SSF53474">
    <property type="entry name" value="alpha/beta-Hydrolases"/>
    <property type="match status" value="1"/>
</dbReference>
<dbReference type="GO" id="GO:0004806">
    <property type="term" value="F:triacylglycerol lipase activity"/>
    <property type="evidence" value="ECO:0007669"/>
    <property type="project" value="TreeGrafter"/>
</dbReference>
<reference evidence="4" key="2">
    <citation type="submission" date="2023-01" db="EMBL/GenBank/DDBJ databases">
        <authorList>
            <person name="Sun Q."/>
            <person name="Evtushenko L."/>
        </authorList>
    </citation>
    <scope>NUCLEOTIDE SEQUENCE</scope>
    <source>
        <strain evidence="4">VKM Ac-1401</strain>
    </source>
</reference>
<feature type="domain" description="Alpha/beta hydrolase fold-3" evidence="3">
    <location>
        <begin position="96"/>
        <end position="291"/>
    </location>
</feature>
<dbReference type="Gene3D" id="3.40.50.1820">
    <property type="entry name" value="alpha/beta hydrolase"/>
    <property type="match status" value="1"/>
</dbReference>
<dbReference type="InterPro" id="IPR013094">
    <property type="entry name" value="AB_hydrolase_3"/>
</dbReference>
<name>A0A9W6HDH2_9MICO</name>
<keyword evidence="2" id="KW-0378">Hydrolase</keyword>
<dbReference type="Pfam" id="PF07859">
    <property type="entry name" value="Abhydrolase_3"/>
    <property type="match status" value="1"/>
</dbReference>
<dbReference type="EMBL" id="BSEN01000015">
    <property type="protein sequence ID" value="GLJ78055.1"/>
    <property type="molecule type" value="Genomic_DNA"/>
</dbReference>
<evidence type="ECO:0000259" key="3">
    <source>
        <dbReference type="Pfam" id="PF07859"/>
    </source>
</evidence>
<sequence>MPEDTVIPVIPPAAPTFLSEAARAGLEVPIVRTPFPAVDDVAGWTTYVEQSDAFVADMLSGMALPMESSLEQIAGVPTYVVTPSGAPTGDDSPVFLSIHGGALIMGGGDLTRVMTEISALSSPLVHWAPDYRMPPAHPYPAGLDDVMAVYRALLEVRDPSQIIVGGGSAGGNLAAALILKAKDENLPMPAGLVLLTPEVDLTESGDSFTTLADVSVGLQSLLDVNALYADGHDLTEPYLSPLFGDVTGFPPTLLISGTRDLYLSNTVRLHRKLREAGVDADLHIFDGRPHAGYGNAPEEAAVSAEVGAFVQKHLHTA</sequence>
<keyword evidence="5" id="KW-1185">Reference proteome</keyword>
<evidence type="ECO:0000313" key="4">
    <source>
        <dbReference type="EMBL" id="GLJ78055.1"/>
    </source>
</evidence>
<evidence type="ECO:0000256" key="1">
    <source>
        <dbReference type="ARBA" id="ARBA00010515"/>
    </source>
</evidence>
<dbReference type="InterPro" id="IPR029058">
    <property type="entry name" value="AB_hydrolase_fold"/>
</dbReference>
<proteinExistence type="inferred from homology"/>
<dbReference type="PANTHER" id="PTHR48081:SF30">
    <property type="entry name" value="ACETYL-HYDROLASE LIPR-RELATED"/>
    <property type="match status" value="1"/>
</dbReference>
<comment type="caution">
    <text evidence="4">The sequence shown here is derived from an EMBL/GenBank/DDBJ whole genome shotgun (WGS) entry which is preliminary data.</text>
</comment>
<protein>
    <submittedName>
        <fullName evidence="4">Esterase</fullName>
    </submittedName>
</protein>
<accession>A0A9W6HDH2</accession>
<comment type="similarity">
    <text evidence="1">Belongs to the 'GDXG' lipolytic enzyme family.</text>
</comment>
<dbReference type="InterPro" id="IPR050300">
    <property type="entry name" value="GDXG_lipolytic_enzyme"/>
</dbReference>
<gene>
    <name evidence="4" type="ORF">GCM10017584_36290</name>
</gene>
<dbReference type="Proteomes" id="UP001142372">
    <property type="component" value="Unassembled WGS sequence"/>
</dbReference>
<reference evidence="4" key="1">
    <citation type="journal article" date="2014" name="Int. J. Syst. Evol. Microbiol.">
        <title>Complete genome sequence of Corynebacterium casei LMG S-19264T (=DSM 44701T), isolated from a smear-ripened cheese.</title>
        <authorList>
            <consortium name="US DOE Joint Genome Institute (JGI-PGF)"/>
            <person name="Walter F."/>
            <person name="Albersmeier A."/>
            <person name="Kalinowski J."/>
            <person name="Ruckert C."/>
        </authorList>
    </citation>
    <scope>NUCLEOTIDE SEQUENCE</scope>
    <source>
        <strain evidence="4">VKM Ac-1401</strain>
    </source>
</reference>